<dbReference type="InterPro" id="IPR029063">
    <property type="entry name" value="SAM-dependent_MTases_sf"/>
</dbReference>
<feature type="compositionally biased region" description="Basic and acidic residues" evidence="13">
    <location>
        <begin position="1564"/>
        <end position="1576"/>
    </location>
</feature>
<dbReference type="Pfam" id="PF08123">
    <property type="entry name" value="DOT1"/>
    <property type="match status" value="1"/>
</dbReference>
<dbReference type="Gene3D" id="3.40.50.150">
    <property type="entry name" value="Vaccinia Virus protein VP39"/>
    <property type="match status" value="1"/>
</dbReference>
<feature type="compositionally biased region" description="Polar residues" evidence="13">
    <location>
        <begin position="1319"/>
        <end position="1339"/>
    </location>
</feature>
<proteinExistence type="inferred from homology"/>
<feature type="compositionally biased region" description="Polar residues" evidence="13">
    <location>
        <begin position="382"/>
        <end position="392"/>
    </location>
</feature>
<dbReference type="Proteomes" id="UP001347796">
    <property type="component" value="Unassembled WGS sequence"/>
</dbReference>
<keyword evidence="7 11" id="KW-0156">Chromatin regulator</keyword>
<evidence type="ECO:0000256" key="5">
    <source>
        <dbReference type="ARBA" id="ARBA00022679"/>
    </source>
</evidence>
<dbReference type="CDD" id="cd20902">
    <property type="entry name" value="CC_DOT1L"/>
    <property type="match status" value="1"/>
</dbReference>
<keyword evidence="12" id="KW-0175">Coiled coil</keyword>
<evidence type="ECO:0000256" key="12">
    <source>
        <dbReference type="SAM" id="Coils"/>
    </source>
</evidence>
<feature type="compositionally biased region" description="Low complexity" evidence="13">
    <location>
        <begin position="1215"/>
        <end position="1235"/>
    </location>
</feature>
<dbReference type="InterPro" id="IPR025789">
    <property type="entry name" value="DOT1_dom"/>
</dbReference>
<comment type="catalytic activity">
    <reaction evidence="10 11">
        <text>L-lysyl(79)-[histone H3] + 3 S-adenosyl-L-methionine = N(6),N(6),N(6)-trimethyl-L-lysyl(79)-[histone H3] + 3 S-adenosyl-L-homocysteine + 3 H(+)</text>
        <dbReference type="Rhea" id="RHEA:60328"/>
        <dbReference type="Rhea" id="RHEA-COMP:15549"/>
        <dbReference type="Rhea" id="RHEA-COMP:15552"/>
        <dbReference type="ChEBI" id="CHEBI:15378"/>
        <dbReference type="ChEBI" id="CHEBI:29969"/>
        <dbReference type="ChEBI" id="CHEBI:57856"/>
        <dbReference type="ChEBI" id="CHEBI:59789"/>
        <dbReference type="ChEBI" id="CHEBI:61961"/>
        <dbReference type="EC" id="2.1.1.360"/>
    </reaction>
</comment>
<evidence type="ECO:0000256" key="10">
    <source>
        <dbReference type="ARBA" id="ARBA00047770"/>
    </source>
</evidence>
<comment type="function">
    <text evidence="11">Histone methyltransferase that specifically trimethylates histone H3 to form H3K79me3. This methylation is required for telomere silencing and for the pachytene checkpoint during the meiotic cell cycle by allowing the recruitment of RAD9 to double strand breaks. Nucleosomes are preferred as substrate compared to free histone.</text>
</comment>
<feature type="coiled-coil region" evidence="12">
    <location>
        <begin position="574"/>
        <end position="608"/>
    </location>
</feature>
<feature type="region of interest" description="Disordered" evidence="13">
    <location>
        <begin position="1046"/>
        <end position="1096"/>
    </location>
</feature>
<gene>
    <name evidence="15" type="ORF">SNE40_012359</name>
</gene>
<comment type="similarity">
    <text evidence="11">Belongs to the class I-like SAM-binding methyltransferase superfamily. DOT1 family.</text>
</comment>
<feature type="compositionally biased region" description="Basic residues" evidence="13">
    <location>
        <begin position="466"/>
        <end position="482"/>
    </location>
</feature>
<feature type="region of interest" description="Disordered" evidence="13">
    <location>
        <begin position="1170"/>
        <end position="1339"/>
    </location>
</feature>
<reference evidence="15 16" key="1">
    <citation type="submission" date="2024-01" db="EMBL/GenBank/DDBJ databases">
        <title>The genome of the rayed Mediterranean limpet Patella caerulea (Linnaeus, 1758).</title>
        <authorList>
            <person name="Anh-Thu Weber A."/>
            <person name="Halstead-Nussloch G."/>
        </authorList>
    </citation>
    <scope>NUCLEOTIDE SEQUENCE [LARGE SCALE GENOMIC DNA]</scope>
    <source>
        <strain evidence="15">AATW-2023a</strain>
        <tissue evidence="15">Whole specimen</tissue>
    </source>
</reference>
<evidence type="ECO:0000256" key="8">
    <source>
        <dbReference type="ARBA" id="ARBA00023242"/>
    </source>
</evidence>
<comment type="subcellular location">
    <subcellularLocation>
        <location evidence="1 11">Nucleus</location>
    </subcellularLocation>
</comment>
<feature type="region of interest" description="Disordered" evidence="13">
    <location>
        <begin position="335"/>
        <end position="404"/>
    </location>
</feature>
<feature type="region of interest" description="Disordered" evidence="13">
    <location>
        <begin position="1519"/>
        <end position="1576"/>
    </location>
</feature>
<dbReference type="GO" id="GO:0140956">
    <property type="term" value="F:histone H3K79 trimethyltransferase activity"/>
    <property type="evidence" value="ECO:0007669"/>
    <property type="project" value="UniProtKB-EC"/>
</dbReference>
<keyword evidence="5 11" id="KW-0808">Transferase</keyword>
<name>A0AAN8PMB3_PATCE</name>
<feature type="compositionally biased region" description="Low complexity" evidence="13">
    <location>
        <begin position="1259"/>
        <end position="1305"/>
    </location>
</feature>
<dbReference type="EMBL" id="JAZGQO010000008">
    <property type="protein sequence ID" value="KAK6180162.1"/>
    <property type="molecule type" value="Genomic_DNA"/>
</dbReference>
<evidence type="ECO:0000256" key="1">
    <source>
        <dbReference type="ARBA" id="ARBA00004123"/>
    </source>
</evidence>
<dbReference type="FunFam" id="3.40.50.150:FF:000033">
    <property type="entry name" value="Histone-lysine N-methyltransferase, H3 lysine-79 specific"/>
    <property type="match status" value="1"/>
</dbReference>
<sequence length="1720" mass="190276">MAMELKLHSPAGAEPAVYNWPIADTEGRDGACEIVDTIRWVCEDFPELKLAMEKTVGINEYDTKSRESMVDLCDRYNRAIDGILQLWKGSTRPNQPNAKPSRDHLKHIIQQCYNKAVKDPDKLNQYEPFSPEVYGETSFELVEQMINYINFSGTDYFIDLGSGVGQVVIQVAASTNCKYCYGMEKADYPADYAKVMDREFRKWMKWYGKKHGDYKIEKGDFLCDEMKEKVNNATVIFVNNFAFGPQVDHQLKLRFSNMKEGAKIVSSKAYCPLNFRITDRNLSDIGSIMHVVELSPLCGAVSWTGKPFTYFVHTIDRTLLEKYFQRLKNPKAKDLEEVRKDRRGRVIKDKSNSEEKDKDKKKLSKDHNDHTYQSAKVLDFDSASNASTGTNATEENGPVNGVVVGPTTRRAWTEWVTKPKSSGEDEENEEMRDMKIAKILKKKKNTSATKRLNGAFSKKSKDNSRKKPFSNSRNKTKARNKNKALDLDGLNLLHTHTLLSTSGKGSKDSQKYNDSRMTGKSTSYFKTTTQRQTVSSLETPQTLDQFMDKLRQQYITFLAYMQSPSYKSCLQQQIIKERTRRKDLEVKVSQLETQITALQRNSKTLLKTRLGDLGISADSPSEFLSQAKRIVSEHKEKEKHTNLLQSQITNLEQEKILLTEANKHREKKGSKKNGIVQPFYTQSYLYKEVTASMATKHKLLEQVSQLEAEVKSLEKKNSEISKTREAKQAKPYAKKPKQSVSEEDKNNNQEIFSLSVLKNEVTTALLNNKPANGIQLKTLACEKIKDGIKLEKISQPDLSIKSLLENTKRPVNTSSSPTVDRGREVITVSSSIKSEKKSASVPNGLHLSKKLSHSSVDKNSHDLKVAASASDDADSKLRLALADGLIQLKTGLLPKDGSNFRPDSQKDSGYNTSTSSRPSSRSSGDSTPNSDLTPKTTLAACNVLMTKPQISQSVKSTESQSLNHTNGSFVTINSPLYNYGTKNSSAQKIDTQPALLNGTVKGHTPLILAKNKESLNSAIVKQLQNQCYSSGSKTINPTIVKPVVDATNKKGSKQDKYPIKKITTSPQSRRAANKNKEPASKPVTGQTTTATAGRSSNLQTINLTNIQPNYVIQGNAVGAVQQVSQATYQQQPPRGDKGRKSGTTNNWQAQISSGFDALVAFASSELDRNREMKRKGIDEVDSMSTPSPKRPPSVKMDKKKELAKTVTSSPKYLRRNGSPSMSSVSSLSSNTSRNSQGPRTPPGSPPTNKRGPCTPPGSPVRSPRSSRPTSRAKSSRSHSSSSSRSRSSSSSSCTSSSSMDSSSDSSVERRKTSDRYKTKTSLKSVSPSVKSYTDAKNNGGNVHVINNTKLNGGGVMVVTNNNSIANHGLGNVPPPPLPPIQITAPLFPPLENTQKNNVCDKASVNNAPHPSVMYQQMPQGYNAAHPHDNGPMRPCNPPPLGHFINNNHGPIAAQNNIKLPFAKMPGRASMPDLTRPPPTNFPPNLNNPPHPVSMPNLSPQINIQQPPPSNTSAPIYNNNPNHQCFTPSPTPSPAPPLLPPMNQPPPSCNPRLSVTPQNPPPDMSMHDMEPQRMKNDMRPGPYIRPLMAINTNHNDIPSSAVRPPMNYPDQSNYHRPPGSINGQPSRPYLGNRQDYGHGVRSNGMRQDFNVRTEMKGPRSKGIRGDFNGTRIYFPCMNMPAGNGMNSNPNIRIQYNHNMTGNSNGGNWRNYNGGAGGMGRH</sequence>
<dbReference type="EC" id="2.1.1.360" evidence="2 11"/>
<evidence type="ECO:0000313" key="16">
    <source>
        <dbReference type="Proteomes" id="UP001347796"/>
    </source>
</evidence>
<feature type="region of interest" description="Disordered" evidence="13">
    <location>
        <begin position="1593"/>
        <end position="1648"/>
    </location>
</feature>
<feature type="region of interest" description="Disordered" evidence="13">
    <location>
        <begin position="439"/>
        <end position="483"/>
    </location>
</feature>
<keyword evidence="6 11" id="KW-0949">S-adenosyl-L-methionine</keyword>
<evidence type="ECO:0000259" key="14">
    <source>
        <dbReference type="PROSITE" id="PS51569"/>
    </source>
</evidence>
<organism evidence="15 16">
    <name type="scientific">Patella caerulea</name>
    <name type="common">Rayed Mediterranean limpet</name>
    <dbReference type="NCBI Taxonomy" id="87958"/>
    <lineage>
        <taxon>Eukaryota</taxon>
        <taxon>Metazoa</taxon>
        <taxon>Spiralia</taxon>
        <taxon>Lophotrochozoa</taxon>
        <taxon>Mollusca</taxon>
        <taxon>Gastropoda</taxon>
        <taxon>Patellogastropoda</taxon>
        <taxon>Patelloidea</taxon>
        <taxon>Patellidae</taxon>
        <taxon>Patella</taxon>
    </lineage>
</organism>
<feature type="compositionally biased region" description="Basic and acidic residues" evidence="13">
    <location>
        <begin position="1306"/>
        <end position="1317"/>
    </location>
</feature>
<feature type="compositionally biased region" description="Pro residues" evidence="13">
    <location>
        <begin position="1528"/>
        <end position="1548"/>
    </location>
</feature>
<dbReference type="GO" id="GO:0006281">
    <property type="term" value="P:DNA repair"/>
    <property type="evidence" value="ECO:0007669"/>
    <property type="project" value="TreeGrafter"/>
</dbReference>
<feature type="region of interest" description="Disordered" evidence="13">
    <location>
        <begin position="892"/>
        <end position="934"/>
    </location>
</feature>
<evidence type="ECO:0000256" key="9">
    <source>
        <dbReference type="ARBA" id="ARBA00029821"/>
    </source>
</evidence>
<comment type="miscellaneous">
    <text evidence="11">In contrast to other lysine histone methyltransferases, it does not contain a SET domain, suggesting the existence of another mechanism for methylation of lysine residues of histones.</text>
</comment>
<feature type="domain" description="DOT1" evidence="14">
    <location>
        <begin position="14"/>
        <end position="328"/>
    </location>
</feature>
<evidence type="ECO:0000256" key="7">
    <source>
        <dbReference type="ARBA" id="ARBA00022853"/>
    </source>
</evidence>
<feature type="region of interest" description="Disordered" evidence="13">
    <location>
        <begin position="499"/>
        <end position="521"/>
    </location>
</feature>
<feature type="compositionally biased region" description="Polar residues" evidence="13">
    <location>
        <begin position="1083"/>
        <end position="1096"/>
    </location>
</feature>
<protein>
    <recommendedName>
        <fullName evidence="3 11">Histone-lysine N-methyltransferase, H3 lysine-79 specific</fullName>
        <ecNumber evidence="2 11">2.1.1.360</ecNumber>
    </recommendedName>
    <alternativeName>
        <fullName evidence="9 11">Histone H3-K79 methyltransferase</fullName>
    </alternativeName>
</protein>
<dbReference type="GO" id="GO:0005634">
    <property type="term" value="C:nucleus"/>
    <property type="evidence" value="ECO:0007669"/>
    <property type="project" value="UniProtKB-SubCell"/>
</dbReference>
<dbReference type="SUPFAM" id="SSF53335">
    <property type="entry name" value="S-adenosyl-L-methionine-dependent methyltransferases"/>
    <property type="match status" value="1"/>
</dbReference>
<dbReference type="PANTHER" id="PTHR21451:SF0">
    <property type="entry name" value="HISTONE-LYSINE N-METHYLTRANSFERASE, H3 LYSINE-79 SPECIFIC"/>
    <property type="match status" value="1"/>
</dbReference>
<feature type="compositionally biased region" description="Low complexity" evidence="13">
    <location>
        <begin position="908"/>
        <end position="931"/>
    </location>
</feature>
<feature type="compositionally biased region" description="Low complexity" evidence="13">
    <location>
        <begin position="393"/>
        <end position="404"/>
    </location>
</feature>
<feature type="region of interest" description="Disordered" evidence="13">
    <location>
        <begin position="830"/>
        <end position="858"/>
    </location>
</feature>
<feature type="compositionally biased region" description="Basic and acidic residues" evidence="13">
    <location>
        <begin position="335"/>
        <end position="370"/>
    </location>
</feature>
<keyword evidence="16" id="KW-1185">Reference proteome</keyword>
<evidence type="ECO:0000313" key="15">
    <source>
        <dbReference type="EMBL" id="KAK6180162.1"/>
    </source>
</evidence>
<keyword evidence="8 11" id="KW-0539">Nucleus</keyword>
<feature type="compositionally biased region" description="Basic and acidic residues" evidence="13">
    <location>
        <begin position="505"/>
        <end position="514"/>
    </location>
</feature>
<keyword evidence="4 11" id="KW-0489">Methyltransferase</keyword>
<dbReference type="FunFam" id="1.10.260.60:FF:000001">
    <property type="entry name" value="Histone-lysine N-methyltransferase, H3 lysine-79 specific"/>
    <property type="match status" value="1"/>
</dbReference>
<evidence type="ECO:0000256" key="13">
    <source>
        <dbReference type="SAM" id="MobiDB-lite"/>
    </source>
</evidence>
<dbReference type="InterPro" id="IPR030445">
    <property type="entry name" value="H3-K79_meTrfase"/>
</dbReference>
<evidence type="ECO:0000256" key="4">
    <source>
        <dbReference type="ARBA" id="ARBA00022603"/>
    </source>
</evidence>
<dbReference type="PROSITE" id="PS51569">
    <property type="entry name" value="DOT1"/>
    <property type="match status" value="1"/>
</dbReference>
<feature type="region of interest" description="Disordered" evidence="13">
    <location>
        <begin position="713"/>
        <end position="746"/>
    </location>
</feature>
<feature type="compositionally biased region" description="Basic and acidic residues" evidence="13">
    <location>
        <begin position="713"/>
        <end position="728"/>
    </location>
</feature>
<feature type="region of interest" description="Disordered" evidence="13">
    <location>
        <begin position="1124"/>
        <end position="1146"/>
    </location>
</feature>
<accession>A0AAN8PMB3</accession>
<dbReference type="Gene3D" id="1.10.260.60">
    <property type="match status" value="1"/>
</dbReference>
<dbReference type="GO" id="GO:0032259">
    <property type="term" value="P:methylation"/>
    <property type="evidence" value="ECO:0007669"/>
    <property type="project" value="UniProtKB-KW"/>
</dbReference>
<evidence type="ECO:0000256" key="3">
    <source>
        <dbReference type="ARBA" id="ARBA00020987"/>
    </source>
</evidence>
<dbReference type="PANTHER" id="PTHR21451">
    <property type="entry name" value="HISTONE H3 METHYLTRANSFERASE"/>
    <property type="match status" value="1"/>
</dbReference>
<comment type="caution">
    <text evidence="15">The sequence shown here is derived from an EMBL/GenBank/DDBJ whole genome shotgun (WGS) entry which is preliminary data.</text>
</comment>
<evidence type="ECO:0000256" key="11">
    <source>
        <dbReference type="RuleBase" id="RU271113"/>
    </source>
</evidence>
<evidence type="ECO:0000256" key="2">
    <source>
        <dbReference type="ARBA" id="ARBA00012190"/>
    </source>
</evidence>
<evidence type="ECO:0000256" key="6">
    <source>
        <dbReference type="ARBA" id="ARBA00022691"/>
    </source>
</evidence>
<dbReference type="GO" id="GO:0000077">
    <property type="term" value="P:DNA damage checkpoint signaling"/>
    <property type="evidence" value="ECO:0007669"/>
    <property type="project" value="TreeGrafter"/>
</dbReference>